<gene>
    <name evidence="2" type="ORF">PF66_05489</name>
</gene>
<proteinExistence type="predicted"/>
<keyword evidence="3" id="KW-1185">Reference proteome</keyword>
<dbReference type="STRING" id="50340.PF66_05489"/>
<feature type="chain" id="PRO_5005836127" description="Nickel/cobalt transporter regulator" evidence="1">
    <location>
        <begin position="26"/>
        <end position="101"/>
    </location>
</feature>
<dbReference type="OrthoDB" id="7021427at2"/>
<sequence precursor="true">MTVKSLIAGLSLVACSAVVTLPLQAAQSSDEKVPSTFSSGELVVGDRAPAVYQRESQALHDWKKRGLHAPEEDSQWVKIKNQYVLVAITNGKIIELKPVKQ</sequence>
<accession>A0A0M9GCU1</accession>
<dbReference type="PATRIC" id="fig|50340.43.peg.3202"/>
<evidence type="ECO:0000313" key="2">
    <source>
        <dbReference type="EMBL" id="KPA87912.1"/>
    </source>
</evidence>
<evidence type="ECO:0000313" key="3">
    <source>
        <dbReference type="Proteomes" id="UP000037931"/>
    </source>
</evidence>
<dbReference type="InterPro" id="IPR024572">
    <property type="entry name" value="RcnB"/>
</dbReference>
<name>A0A0M9GCU1_9PSED</name>
<dbReference type="RefSeq" id="WP_054059965.1">
    <property type="nucleotide sequence ID" value="NZ_JAQMZR010000055.1"/>
</dbReference>
<comment type="caution">
    <text evidence="2">The sequence shown here is derived from an EMBL/GenBank/DDBJ whole genome shotgun (WGS) entry which is preliminary data.</text>
</comment>
<reference evidence="2 3" key="1">
    <citation type="journal article" date="2015" name="PLoS ONE">
        <title>Rice-Infecting Pseudomonas Genomes Are Highly Accessorized and Harbor Multiple Putative Virulence Mechanisms to Cause Sheath Brown Rot.</title>
        <authorList>
            <person name="Quibod I.L."/>
            <person name="Grande G."/>
            <person name="Oreiro E.G."/>
            <person name="Borja F.N."/>
            <person name="Dossa G.S."/>
            <person name="Mauleon R."/>
            <person name="Cruz C.V."/>
            <person name="Oliva R."/>
        </authorList>
    </citation>
    <scope>NUCLEOTIDE SEQUENCE [LARGE SCALE GENOMIC DNA]</scope>
    <source>
        <strain evidence="2 3">IRRI 6609</strain>
    </source>
</reference>
<evidence type="ECO:0000256" key="1">
    <source>
        <dbReference type="SAM" id="SignalP"/>
    </source>
</evidence>
<evidence type="ECO:0008006" key="4">
    <source>
        <dbReference type="Google" id="ProtNLM"/>
    </source>
</evidence>
<dbReference type="EMBL" id="JSYZ01000025">
    <property type="protein sequence ID" value="KPA87912.1"/>
    <property type="molecule type" value="Genomic_DNA"/>
</dbReference>
<organism evidence="2 3">
    <name type="scientific">Pseudomonas asplenii</name>
    <dbReference type="NCBI Taxonomy" id="53407"/>
    <lineage>
        <taxon>Bacteria</taxon>
        <taxon>Pseudomonadati</taxon>
        <taxon>Pseudomonadota</taxon>
        <taxon>Gammaproteobacteria</taxon>
        <taxon>Pseudomonadales</taxon>
        <taxon>Pseudomonadaceae</taxon>
        <taxon>Pseudomonas</taxon>
    </lineage>
</organism>
<dbReference type="Pfam" id="PF11776">
    <property type="entry name" value="RcnB"/>
    <property type="match status" value="1"/>
</dbReference>
<keyword evidence="1" id="KW-0732">Signal</keyword>
<dbReference type="PROSITE" id="PS51257">
    <property type="entry name" value="PROKAR_LIPOPROTEIN"/>
    <property type="match status" value="1"/>
</dbReference>
<protein>
    <recommendedName>
        <fullName evidence="4">Nickel/cobalt transporter regulator</fullName>
    </recommendedName>
</protein>
<dbReference type="Proteomes" id="UP000037931">
    <property type="component" value="Unassembled WGS sequence"/>
</dbReference>
<dbReference type="Gene3D" id="3.10.450.160">
    <property type="entry name" value="inner membrane protein cigr"/>
    <property type="match status" value="1"/>
</dbReference>
<feature type="signal peptide" evidence="1">
    <location>
        <begin position="1"/>
        <end position="25"/>
    </location>
</feature>
<dbReference type="AlphaFoldDB" id="A0A0M9GCU1"/>